<accession>A0ABV0DV26</accession>
<evidence type="ECO:0000313" key="2">
    <source>
        <dbReference type="EMBL" id="MEO1753470.1"/>
    </source>
</evidence>
<gene>
    <name evidence="2" type="ORF">VOI32_05985</name>
</gene>
<dbReference type="EMBL" id="JAYLVJ010000005">
    <property type="protein sequence ID" value="MEO1753470.1"/>
    <property type="molecule type" value="Genomic_DNA"/>
</dbReference>
<feature type="domain" description="Winged helix-turn helix" evidence="1">
    <location>
        <begin position="140"/>
        <end position="174"/>
    </location>
</feature>
<dbReference type="RefSeq" id="WP_107200859.1">
    <property type="nucleotide sequence ID" value="NZ_CP015958.1"/>
</dbReference>
<name>A0ABV0DV26_9BURK</name>
<dbReference type="InterPro" id="IPR025959">
    <property type="entry name" value="Winged_HTH_dom"/>
</dbReference>
<keyword evidence="3" id="KW-1185">Reference proteome</keyword>
<evidence type="ECO:0000313" key="3">
    <source>
        <dbReference type="Proteomes" id="UP001462961"/>
    </source>
</evidence>
<dbReference type="Proteomes" id="UP001462961">
    <property type="component" value="Unassembled WGS sequence"/>
</dbReference>
<reference evidence="2 3" key="1">
    <citation type="submission" date="2024-01" db="EMBL/GenBank/DDBJ databases">
        <title>The diversity of rhizobia nodulating Mimosa spp. in eleven states of Brazil covering several biomes is determined by host plant, location, and edaphic factors.</title>
        <authorList>
            <person name="Rouws L."/>
            <person name="Barauna A."/>
            <person name="Beukes C."/>
            <person name="De Faria S.M."/>
            <person name="Gross E."/>
            <person name="Dos Reis Junior F.B."/>
            <person name="Simon M."/>
            <person name="Maluk M."/>
            <person name="Odee D.W."/>
            <person name="Kenicer G."/>
            <person name="Young J.P.W."/>
            <person name="Reis V.M."/>
            <person name="Zilli J."/>
            <person name="James E.K."/>
        </authorList>
    </citation>
    <scope>NUCLEOTIDE SEQUENCE [LARGE SCALE GENOMIC DNA]</scope>
    <source>
        <strain evidence="2 3">JHI1651</strain>
    </source>
</reference>
<dbReference type="Pfam" id="PF13592">
    <property type="entry name" value="HTH_33"/>
    <property type="match status" value="1"/>
</dbReference>
<dbReference type="InterPro" id="IPR009057">
    <property type="entry name" value="Homeodomain-like_sf"/>
</dbReference>
<sequence>MIQNDEWFAGTVGRALSSAMAARTTQMTDKQTAPVCETGGEAVIEEKASRTRPTKDPKEMERRRRKGMQMLARGINQADVARELNVSRQTASNWARKLVEGPHAWRRRPLGRRSRLTDAQKKKLGRMLMAGAVVNGFPNDEWTLVRVAQIIEREYGLSYSAVNVWRILQKMGFRNAV</sequence>
<protein>
    <submittedName>
        <fullName evidence="2">Winged helix-turn-helix domain-containing protein</fullName>
    </submittedName>
</protein>
<dbReference type="Pfam" id="PF13384">
    <property type="entry name" value="HTH_23"/>
    <property type="match status" value="1"/>
</dbReference>
<comment type="caution">
    <text evidence="2">The sequence shown here is derived from an EMBL/GenBank/DDBJ whole genome shotgun (WGS) entry which is preliminary data.</text>
</comment>
<dbReference type="SUPFAM" id="SSF46689">
    <property type="entry name" value="Homeodomain-like"/>
    <property type="match status" value="1"/>
</dbReference>
<organism evidence="2 3">
    <name type="scientific">Paraburkholderia caribensis</name>
    <dbReference type="NCBI Taxonomy" id="75105"/>
    <lineage>
        <taxon>Bacteria</taxon>
        <taxon>Pseudomonadati</taxon>
        <taxon>Pseudomonadota</taxon>
        <taxon>Betaproteobacteria</taxon>
        <taxon>Burkholderiales</taxon>
        <taxon>Burkholderiaceae</taxon>
        <taxon>Paraburkholderia</taxon>
    </lineage>
</organism>
<evidence type="ECO:0000259" key="1">
    <source>
        <dbReference type="Pfam" id="PF13592"/>
    </source>
</evidence>
<proteinExistence type="predicted"/>